<evidence type="ECO:0000256" key="3">
    <source>
        <dbReference type="ARBA" id="ARBA00019010"/>
    </source>
</evidence>
<evidence type="ECO:0000256" key="9">
    <source>
        <dbReference type="ARBA" id="ARBA00022842"/>
    </source>
</evidence>
<comment type="subcellular location">
    <subcellularLocation>
        <location evidence="1">Cytoplasm</location>
    </subcellularLocation>
</comment>
<evidence type="ECO:0000256" key="1">
    <source>
        <dbReference type="ARBA" id="ARBA00004496"/>
    </source>
</evidence>
<dbReference type="EMBL" id="JAJFAT010000008">
    <property type="protein sequence ID" value="MCC3145018.1"/>
    <property type="molecule type" value="Genomic_DNA"/>
</dbReference>
<dbReference type="PANTHER" id="PTHR33540">
    <property type="entry name" value="TRNA THREONYLCARBAMOYLADENOSINE BIOSYNTHESIS PROTEIN TSAE"/>
    <property type="match status" value="1"/>
</dbReference>
<gene>
    <name evidence="11" type="primary">tsaE</name>
    <name evidence="11" type="ORF">LJ207_06750</name>
</gene>
<keyword evidence="8" id="KW-0067">ATP-binding</keyword>
<protein>
    <recommendedName>
        <fullName evidence="3">tRNA threonylcarbamoyladenosine biosynthesis protein TsaE</fullName>
    </recommendedName>
    <alternativeName>
        <fullName evidence="10">t(6)A37 threonylcarbamoyladenosine biosynthesis protein TsaE</fullName>
    </alternativeName>
</protein>
<dbReference type="NCBIfam" id="TIGR00150">
    <property type="entry name" value="T6A_YjeE"/>
    <property type="match status" value="1"/>
</dbReference>
<dbReference type="RefSeq" id="WP_229345430.1">
    <property type="nucleotide sequence ID" value="NZ_JAJFAT010000008.1"/>
</dbReference>
<keyword evidence="9" id="KW-0460">Magnesium</keyword>
<evidence type="ECO:0000256" key="2">
    <source>
        <dbReference type="ARBA" id="ARBA00007599"/>
    </source>
</evidence>
<evidence type="ECO:0000256" key="4">
    <source>
        <dbReference type="ARBA" id="ARBA00022490"/>
    </source>
</evidence>
<keyword evidence="12" id="KW-1185">Reference proteome</keyword>
<dbReference type="GO" id="GO:0002949">
    <property type="term" value="P:tRNA threonylcarbamoyladenosine modification"/>
    <property type="evidence" value="ECO:0007669"/>
    <property type="project" value="InterPro"/>
</dbReference>
<dbReference type="InterPro" id="IPR027417">
    <property type="entry name" value="P-loop_NTPase"/>
</dbReference>
<evidence type="ECO:0000313" key="11">
    <source>
        <dbReference type="EMBL" id="MCC3145018.1"/>
    </source>
</evidence>
<organism evidence="11 12">
    <name type="scientific">Halanaerobium polyolivorans</name>
    <dbReference type="NCBI Taxonomy" id="2886943"/>
    <lineage>
        <taxon>Bacteria</taxon>
        <taxon>Bacillati</taxon>
        <taxon>Bacillota</taxon>
        <taxon>Clostridia</taxon>
        <taxon>Halanaerobiales</taxon>
        <taxon>Halanaerobiaceae</taxon>
        <taxon>Halanaerobium</taxon>
    </lineage>
</organism>
<evidence type="ECO:0000256" key="6">
    <source>
        <dbReference type="ARBA" id="ARBA00022723"/>
    </source>
</evidence>
<comment type="caution">
    <text evidence="11">The sequence shown here is derived from an EMBL/GenBank/DDBJ whole genome shotgun (WGS) entry which is preliminary data.</text>
</comment>
<proteinExistence type="inferred from homology"/>
<sequence>MTREELKFISSSAEQSIEFAKKIAAYLDPPSLILLKGELGSGKTLMAQGIASALGYEDEVTSPTFNLVQEYRAAQEIIHMDLYRLDKSEELIEIGFEDYLNRDAVILIEWPEIALSLIPADFIFIEIIKKTNDKREIIISGEGKKAERLVERLFKNVNSRD</sequence>
<dbReference type="Proteomes" id="UP001199296">
    <property type="component" value="Unassembled WGS sequence"/>
</dbReference>
<dbReference type="Gene3D" id="3.40.50.300">
    <property type="entry name" value="P-loop containing nucleotide triphosphate hydrolases"/>
    <property type="match status" value="1"/>
</dbReference>
<keyword evidence="4" id="KW-0963">Cytoplasm</keyword>
<evidence type="ECO:0000256" key="10">
    <source>
        <dbReference type="ARBA" id="ARBA00032441"/>
    </source>
</evidence>
<keyword evidence="7" id="KW-0547">Nucleotide-binding</keyword>
<evidence type="ECO:0000256" key="5">
    <source>
        <dbReference type="ARBA" id="ARBA00022694"/>
    </source>
</evidence>
<evidence type="ECO:0000313" key="12">
    <source>
        <dbReference type="Proteomes" id="UP001199296"/>
    </source>
</evidence>
<dbReference type="GO" id="GO:0005737">
    <property type="term" value="C:cytoplasm"/>
    <property type="evidence" value="ECO:0007669"/>
    <property type="project" value="UniProtKB-SubCell"/>
</dbReference>
<dbReference type="SUPFAM" id="SSF52540">
    <property type="entry name" value="P-loop containing nucleoside triphosphate hydrolases"/>
    <property type="match status" value="1"/>
</dbReference>
<evidence type="ECO:0000256" key="8">
    <source>
        <dbReference type="ARBA" id="ARBA00022840"/>
    </source>
</evidence>
<keyword evidence="5" id="KW-0819">tRNA processing</keyword>
<keyword evidence="6" id="KW-0479">Metal-binding</keyword>
<dbReference type="GO" id="GO:0005524">
    <property type="term" value="F:ATP binding"/>
    <property type="evidence" value="ECO:0007669"/>
    <property type="project" value="UniProtKB-KW"/>
</dbReference>
<dbReference type="AlphaFoldDB" id="A0AAW4WV81"/>
<dbReference type="InterPro" id="IPR003442">
    <property type="entry name" value="T6A_TsaE"/>
</dbReference>
<dbReference type="Pfam" id="PF02367">
    <property type="entry name" value="TsaE"/>
    <property type="match status" value="1"/>
</dbReference>
<accession>A0AAW4WV81</accession>
<reference evidence="11 12" key="1">
    <citation type="submission" date="2021-10" db="EMBL/GenBank/DDBJ databases">
        <authorList>
            <person name="Grouzdev D.S."/>
            <person name="Pantiukh K.S."/>
            <person name="Krutkina M.S."/>
        </authorList>
    </citation>
    <scope>NUCLEOTIDE SEQUENCE [LARGE SCALE GENOMIC DNA]</scope>
    <source>
        <strain evidence="11 12">Z-7514</strain>
    </source>
</reference>
<name>A0AAW4WV81_9FIRM</name>
<dbReference type="GO" id="GO:0046872">
    <property type="term" value="F:metal ion binding"/>
    <property type="evidence" value="ECO:0007669"/>
    <property type="project" value="UniProtKB-KW"/>
</dbReference>
<dbReference type="PANTHER" id="PTHR33540:SF2">
    <property type="entry name" value="TRNA THREONYLCARBAMOYLADENOSINE BIOSYNTHESIS PROTEIN TSAE"/>
    <property type="match status" value="1"/>
</dbReference>
<comment type="similarity">
    <text evidence="2">Belongs to the TsaE family.</text>
</comment>
<evidence type="ECO:0000256" key="7">
    <source>
        <dbReference type="ARBA" id="ARBA00022741"/>
    </source>
</evidence>